<dbReference type="EMBL" id="JBBMFD010000023">
    <property type="protein sequence ID" value="MEQ2441376.1"/>
    <property type="molecule type" value="Genomic_DNA"/>
</dbReference>
<proteinExistence type="predicted"/>
<dbReference type="Pfam" id="PF12010">
    <property type="entry name" value="DUF3502"/>
    <property type="match status" value="1"/>
</dbReference>
<protein>
    <submittedName>
        <fullName evidence="2">ABC transporter substrate-binding protein</fullName>
    </submittedName>
</protein>
<dbReference type="InterPro" id="IPR022627">
    <property type="entry name" value="DUF3502"/>
</dbReference>
<dbReference type="PROSITE" id="PS51257">
    <property type="entry name" value="PROKAR_LIPOPROTEIN"/>
    <property type="match status" value="1"/>
</dbReference>
<gene>
    <name evidence="2" type="ORF">WMO26_11110</name>
</gene>
<feature type="domain" description="DUF3502" evidence="1">
    <location>
        <begin position="499"/>
        <end position="566"/>
    </location>
</feature>
<sequence>MKQISRLLSALLILTLLFLSGCEKRPEGVSGESQIRFTESSLDSSVTYLPADFETLYPGKKKLVWLLNDNALGNDPAVFMRLNELLEQRGYDFAVQGVLVNSGAIYSQVSEDEFDSAYQNFVRQWIESGKQADLFMTDVTRGQPESNKYIRVTDYFVKNKLSLPLDDYLQTEKGKELYEAIDPRIWRKNSYENQVYGVSNYLLGSFRYLEVNKAMAEKYGVTPEDLQKDLWELEDILKRVYEGEGGRITPYLCSTAWNVEALPYEYVTTAVGCPIEGEATSFCNIYEEEYVQKLFRTIRRYKELGYLQAGVNMAKTGLMSDAYECNGDNVFIFATANKYREELPVLEENRSYRNIIAMEDEGPVYENCEPFPIWNIQTSHFSRISGAMQANCISARSEQADEAFEMLYLAYTDEEIANLLFHGVEGRNYEVQDGYAVELKESEMEDDDQSLFYSPRYYMSPISNCFLTLPKNFINMEEPQAKASAYANQNANTKDSCLEGFYFDPSSVQDKIDAMDAVLAKVEYAGLWTGTCEDVDGTLQKLNEELKAAGIEEVVSAANAQLEAWKSN</sequence>
<organism evidence="2 3">
    <name type="scientific">Solibaculum intestinale</name>
    <dbReference type="NCBI Taxonomy" id="3133165"/>
    <lineage>
        <taxon>Bacteria</taxon>
        <taxon>Bacillati</taxon>
        <taxon>Bacillota</taxon>
        <taxon>Clostridia</taxon>
        <taxon>Eubacteriales</taxon>
        <taxon>Oscillospiraceae</taxon>
        <taxon>Solibaculum</taxon>
    </lineage>
</organism>
<dbReference type="Proteomes" id="UP001489509">
    <property type="component" value="Unassembled WGS sequence"/>
</dbReference>
<keyword evidence="3" id="KW-1185">Reference proteome</keyword>
<accession>A0ABV1E260</accession>
<reference evidence="2 3" key="1">
    <citation type="submission" date="2024-03" db="EMBL/GenBank/DDBJ databases">
        <title>Human intestinal bacterial collection.</title>
        <authorList>
            <person name="Pauvert C."/>
            <person name="Hitch T.C.A."/>
            <person name="Clavel T."/>
        </authorList>
    </citation>
    <scope>NUCLEOTIDE SEQUENCE [LARGE SCALE GENOMIC DNA]</scope>
    <source>
        <strain evidence="2 3">CLA-JM-H44</strain>
    </source>
</reference>
<comment type="caution">
    <text evidence="2">The sequence shown here is derived from an EMBL/GenBank/DDBJ whole genome shotgun (WGS) entry which is preliminary data.</text>
</comment>
<dbReference type="Gene3D" id="3.40.190.10">
    <property type="entry name" value="Periplasmic binding protein-like II"/>
    <property type="match status" value="2"/>
</dbReference>
<dbReference type="SUPFAM" id="SSF53850">
    <property type="entry name" value="Periplasmic binding protein-like II"/>
    <property type="match status" value="1"/>
</dbReference>
<evidence type="ECO:0000259" key="1">
    <source>
        <dbReference type="Pfam" id="PF12010"/>
    </source>
</evidence>
<evidence type="ECO:0000313" key="3">
    <source>
        <dbReference type="Proteomes" id="UP001489509"/>
    </source>
</evidence>
<evidence type="ECO:0000313" key="2">
    <source>
        <dbReference type="EMBL" id="MEQ2441376.1"/>
    </source>
</evidence>
<name>A0ABV1E260_9FIRM</name>
<dbReference type="RefSeq" id="WP_349220430.1">
    <property type="nucleotide sequence ID" value="NZ_JBBMFD010000023.1"/>
</dbReference>